<sequence>MTKWLFTEIDTAIILRVHQIQSGMPGQQPINSVLVYTCLLSGVQWFSVNTFETRDRMEGIRRERLKLVCFVRRNKVAIVLRKMTSEIRILF</sequence>
<accession>A0A3E1NIU6</accession>
<comment type="caution">
    <text evidence="1">The sequence shown here is derived from an EMBL/GenBank/DDBJ whole genome shotgun (WGS) entry which is preliminary data.</text>
</comment>
<dbReference type="AlphaFoldDB" id="A0A3E1NIU6"/>
<evidence type="ECO:0000313" key="2">
    <source>
        <dbReference type="Proteomes" id="UP000261284"/>
    </source>
</evidence>
<evidence type="ECO:0000313" key="1">
    <source>
        <dbReference type="EMBL" id="RFM27842.1"/>
    </source>
</evidence>
<dbReference type="EMBL" id="QTJU01000004">
    <property type="protein sequence ID" value="RFM27842.1"/>
    <property type="molecule type" value="Genomic_DNA"/>
</dbReference>
<protein>
    <submittedName>
        <fullName evidence="1">Uncharacterized protein</fullName>
    </submittedName>
</protein>
<gene>
    <name evidence="1" type="ORF">DXN05_14200</name>
</gene>
<organism evidence="1 2">
    <name type="scientific">Deminuibacter soli</name>
    <dbReference type="NCBI Taxonomy" id="2291815"/>
    <lineage>
        <taxon>Bacteria</taxon>
        <taxon>Pseudomonadati</taxon>
        <taxon>Bacteroidota</taxon>
        <taxon>Chitinophagia</taxon>
        <taxon>Chitinophagales</taxon>
        <taxon>Chitinophagaceae</taxon>
        <taxon>Deminuibacter</taxon>
    </lineage>
</organism>
<keyword evidence="2" id="KW-1185">Reference proteome</keyword>
<reference evidence="1 2" key="1">
    <citation type="submission" date="2018-08" db="EMBL/GenBank/DDBJ databases">
        <title>Chitinophagaceae sp. K23C18032701, a novel bacterium isolated from forest soil.</title>
        <authorList>
            <person name="Wang C."/>
        </authorList>
    </citation>
    <scope>NUCLEOTIDE SEQUENCE [LARGE SCALE GENOMIC DNA]</scope>
    <source>
        <strain evidence="1 2">K23C18032701</strain>
    </source>
</reference>
<proteinExistence type="predicted"/>
<name>A0A3E1NIU6_9BACT</name>
<dbReference type="Proteomes" id="UP000261284">
    <property type="component" value="Unassembled WGS sequence"/>
</dbReference>